<organism evidence="1 2">
    <name type="scientific">Aspergillus rambellii</name>
    <dbReference type="NCBI Taxonomy" id="308745"/>
    <lineage>
        <taxon>Eukaryota</taxon>
        <taxon>Fungi</taxon>
        <taxon>Dikarya</taxon>
        <taxon>Ascomycota</taxon>
        <taxon>Pezizomycotina</taxon>
        <taxon>Eurotiomycetes</taxon>
        <taxon>Eurotiomycetidae</taxon>
        <taxon>Eurotiales</taxon>
        <taxon>Aspergillaceae</taxon>
        <taxon>Aspergillus</taxon>
        <taxon>Aspergillus subgen. Nidulantes</taxon>
    </lineage>
</organism>
<dbReference type="AlphaFoldDB" id="A0A0F8U921"/>
<comment type="caution">
    <text evidence="1">The sequence shown here is derived from an EMBL/GenBank/DDBJ whole genome shotgun (WGS) entry which is preliminary data.</text>
</comment>
<evidence type="ECO:0000313" key="1">
    <source>
        <dbReference type="EMBL" id="KKK16234.1"/>
    </source>
</evidence>
<accession>A0A0F8U921</accession>
<dbReference type="STRING" id="308745.A0A0F8U921"/>
<keyword evidence="2" id="KW-1185">Reference proteome</keyword>
<evidence type="ECO:0000313" key="2">
    <source>
        <dbReference type="Proteomes" id="UP000034291"/>
    </source>
</evidence>
<gene>
    <name evidence="1" type="ORF">ARAM_001804</name>
</gene>
<sequence length="295" mass="33895">RIVHEVKLLPALQMFLLPPYMRRRPIRGHPPPENQQPDNPEQAEQQFYPGIYDVLKVRHILAWKVIAGGVPAEVVDMIIDAAEYWPSVEFRMEGQRIIRKDVDQALVRTSPLCYDERTLDTPSPKQLPHRAAHPCRKVIFSIVSHDQGGASQARMPNPYDGSYTWFDVEVIHNAQDPSQREVIEAKMNPVERVPRHFGPDDPLLLPREHNLQSNRARVQPAHLHKITWHYLDDIEADSPEAAEIERIQGRGRATLDGNQVRGLQIGDSIMVWGRARFPGWTNYTVELSVRVFWAV</sequence>
<proteinExistence type="predicted"/>
<name>A0A0F8U921_9EURO</name>
<dbReference type="Proteomes" id="UP000034291">
    <property type="component" value="Unassembled WGS sequence"/>
</dbReference>
<reference evidence="1 2" key="1">
    <citation type="submission" date="2015-02" db="EMBL/GenBank/DDBJ databases">
        <title>Draft Genome Sequences of Two Closely-Related Aflatoxigenic Aspergillus Species Obtained from the Cote d'Ivoire.</title>
        <authorList>
            <person name="Moore G.G."/>
            <person name="Beltz S.B."/>
            <person name="Mack B.M."/>
        </authorList>
    </citation>
    <scope>NUCLEOTIDE SEQUENCE [LARGE SCALE GENOMIC DNA]</scope>
    <source>
        <strain evidence="1 2">SRRC1468</strain>
    </source>
</reference>
<dbReference type="EMBL" id="JZBS01003066">
    <property type="protein sequence ID" value="KKK16234.1"/>
    <property type="molecule type" value="Genomic_DNA"/>
</dbReference>
<protein>
    <submittedName>
        <fullName evidence="1">Uncharacterized protein</fullName>
    </submittedName>
</protein>
<feature type="non-terminal residue" evidence="1">
    <location>
        <position position="1"/>
    </location>
</feature>
<dbReference type="OrthoDB" id="66095at2759"/>